<feature type="compositionally biased region" description="Acidic residues" evidence="1">
    <location>
        <begin position="72"/>
        <end position="87"/>
    </location>
</feature>
<dbReference type="EMBL" id="ASPP01013916">
    <property type="protein sequence ID" value="ETO19197.1"/>
    <property type="molecule type" value="Genomic_DNA"/>
</dbReference>
<keyword evidence="2" id="KW-1133">Transmembrane helix</keyword>
<keyword evidence="4" id="KW-1185">Reference proteome</keyword>
<feature type="region of interest" description="Disordered" evidence="1">
    <location>
        <begin position="101"/>
        <end position="130"/>
    </location>
</feature>
<sequence length="225" mass="25989">MPNPDNNPLEAIRREEFERDQERLLQQIDHRHRRLLQRGAEVEAEPEPEPVLEAWPEPVLEAQPEPVLEAQPEPEPEAEAEPEPEPELDLGLDAQQEQKRNEDWNGNEMGNGLLEEENNEDGQRRRRQRQRRVRRRRRAEFAQENNDEDDDRIDINNIRPIEVLGFGGRLSAFLWTILTITTCNVALAIFFFMCPIGLGPLFSQTDCINLSSLFFPTLSLCCGLG</sequence>
<protein>
    <submittedName>
        <fullName evidence="3">TonB domain-containing protein</fullName>
    </submittedName>
</protein>
<dbReference type="Proteomes" id="UP000023152">
    <property type="component" value="Unassembled WGS sequence"/>
</dbReference>
<evidence type="ECO:0000313" key="3">
    <source>
        <dbReference type="EMBL" id="ETO19197.1"/>
    </source>
</evidence>
<dbReference type="AlphaFoldDB" id="X6N1K1"/>
<accession>X6N1K1</accession>
<name>X6N1K1_RETFI</name>
<feature type="region of interest" description="Disordered" evidence="1">
    <location>
        <begin position="38"/>
        <end position="87"/>
    </location>
</feature>
<feature type="compositionally biased region" description="Low complexity" evidence="1">
    <location>
        <begin position="51"/>
        <end position="71"/>
    </location>
</feature>
<evidence type="ECO:0000256" key="2">
    <source>
        <dbReference type="SAM" id="Phobius"/>
    </source>
</evidence>
<gene>
    <name evidence="3" type="ORF">RFI_18032</name>
</gene>
<evidence type="ECO:0000256" key="1">
    <source>
        <dbReference type="SAM" id="MobiDB-lite"/>
    </source>
</evidence>
<comment type="caution">
    <text evidence="3">The sequence shown here is derived from an EMBL/GenBank/DDBJ whole genome shotgun (WGS) entry which is preliminary data.</text>
</comment>
<keyword evidence="2" id="KW-0472">Membrane</keyword>
<proteinExistence type="predicted"/>
<keyword evidence="2" id="KW-0812">Transmembrane</keyword>
<organism evidence="3 4">
    <name type="scientific">Reticulomyxa filosa</name>
    <dbReference type="NCBI Taxonomy" id="46433"/>
    <lineage>
        <taxon>Eukaryota</taxon>
        <taxon>Sar</taxon>
        <taxon>Rhizaria</taxon>
        <taxon>Retaria</taxon>
        <taxon>Foraminifera</taxon>
        <taxon>Monothalamids</taxon>
        <taxon>Reticulomyxidae</taxon>
        <taxon>Reticulomyxa</taxon>
    </lineage>
</organism>
<evidence type="ECO:0000313" key="4">
    <source>
        <dbReference type="Proteomes" id="UP000023152"/>
    </source>
</evidence>
<feature type="transmembrane region" description="Helical" evidence="2">
    <location>
        <begin position="172"/>
        <end position="193"/>
    </location>
</feature>
<reference evidence="3 4" key="1">
    <citation type="journal article" date="2013" name="Curr. Biol.">
        <title>The Genome of the Foraminiferan Reticulomyxa filosa.</title>
        <authorList>
            <person name="Glockner G."/>
            <person name="Hulsmann N."/>
            <person name="Schleicher M."/>
            <person name="Noegel A.A."/>
            <person name="Eichinger L."/>
            <person name="Gallinger C."/>
            <person name="Pawlowski J."/>
            <person name="Sierra R."/>
            <person name="Euteneuer U."/>
            <person name="Pillet L."/>
            <person name="Moustafa A."/>
            <person name="Platzer M."/>
            <person name="Groth M."/>
            <person name="Szafranski K."/>
            <person name="Schliwa M."/>
        </authorList>
    </citation>
    <scope>NUCLEOTIDE SEQUENCE [LARGE SCALE GENOMIC DNA]</scope>
</reference>